<reference evidence="3" key="2">
    <citation type="submission" date="2015-01" db="EMBL/GenBank/DDBJ databases">
        <title>Complete genome sequence of Methylobacterium aquaticum strain 22A.</title>
        <authorList>
            <person name="Tani A."/>
            <person name="Ogura Y."/>
            <person name="Hayashi T."/>
        </authorList>
    </citation>
    <scope>NUCLEOTIDE SEQUENCE [LARGE SCALE GENOMIC DNA]</scope>
    <source>
        <strain evidence="3">MA-22A</strain>
        <plasmid evidence="3">Plasmid pMaq22A_1p DNA</plasmid>
    </source>
</reference>
<protein>
    <submittedName>
        <fullName evidence="2">Uncharacterized protein</fullName>
    </submittedName>
</protein>
<keyword evidence="2" id="KW-0614">Plasmid</keyword>
<dbReference type="RefSeq" id="WP_060849929.1">
    <property type="nucleotide sequence ID" value="NZ_AP014705.1"/>
</dbReference>
<feature type="region of interest" description="Disordered" evidence="1">
    <location>
        <begin position="62"/>
        <end position="89"/>
    </location>
</feature>
<evidence type="ECO:0000313" key="2">
    <source>
        <dbReference type="EMBL" id="BAQ48728.1"/>
    </source>
</evidence>
<sequence length="154" mass="15398">MIVTGASLLGQVLASRASPGFAPAVSSSPASRDPAPDVATPTVASVTMSPSILSALLDLRSSSRASPDAGTRDEAASSDRPRAGFRTTVDPGLVRETMAVLEGRGAAGATAGRDGVARLLDLLAASRMTGTDARATAGQAPGSVFDLLDRAVAH</sequence>
<organism evidence="2 3">
    <name type="scientific">Methylobacterium aquaticum</name>
    <dbReference type="NCBI Taxonomy" id="270351"/>
    <lineage>
        <taxon>Bacteria</taxon>
        <taxon>Pseudomonadati</taxon>
        <taxon>Pseudomonadota</taxon>
        <taxon>Alphaproteobacteria</taxon>
        <taxon>Hyphomicrobiales</taxon>
        <taxon>Methylobacteriaceae</taxon>
        <taxon>Methylobacterium</taxon>
    </lineage>
</organism>
<feature type="region of interest" description="Disordered" evidence="1">
    <location>
        <begin position="20"/>
        <end position="42"/>
    </location>
</feature>
<dbReference type="KEGG" id="maqu:Maq22A_1p32030"/>
<reference evidence="2 3" key="1">
    <citation type="journal article" date="2015" name="Genome Announc.">
        <title>Complete Genome Sequence of Methylobacterium aquaticum Strain 22A, Isolated from Racomitrium japonicum Moss.</title>
        <authorList>
            <person name="Tani A."/>
            <person name="Ogura Y."/>
            <person name="Hayashi T."/>
            <person name="Kimbara K."/>
        </authorList>
    </citation>
    <scope>NUCLEOTIDE SEQUENCE [LARGE SCALE GENOMIC DNA]</scope>
    <source>
        <strain evidence="2 3">MA-22A</strain>
        <plasmid evidence="3">Plasmid pMaq22A_1p DNA</plasmid>
    </source>
</reference>
<accession>A0A0C6FJS1</accession>
<evidence type="ECO:0000256" key="1">
    <source>
        <dbReference type="SAM" id="MobiDB-lite"/>
    </source>
</evidence>
<dbReference type="EMBL" id="AP014705">
    <property type="protein sequence ID" value="BAQ48728.1"/>
    <property type="molecule type" value="Genomic_DNA"/>
</dbReference>
<dbReference type="PATRIC" id="fig|270351.10.peg.5715"/>
<name>A0A0C6FJS1_9HYPH</name>
<geneLocation type="plasmid" evidence="3">
    <name>pMaq22A_1p DNA</name>
</geneLocation>
<evidence type="ECO:0000313" key="3">
    <source>
        <dbReference type="Proteomes" id="UP000061432"/>
    </source>
</evidence>
<dbReference type="Proteomes" id="UP000061432">
    <property type="component" value="Plasmid pMaq22A_1p"/>
</dbReference>
<gene>
    <name evidence="2" type="ORF">Maq22A_1p32030</name>
</gene>
<feature type="compositionally biased region" description="Basic and acidic residues" evidence="1">
    <location>
        <begin position="70"/>
        <end position="82"/>
    </location>
</feature>
<dbReference type="AlphaFoldDB" id="A0A0C6FJS1"/>
<feature type="compositionally biased region" description="Low complexity" evidence="1">
    <location>
        <begin position="20"/>
        <end position="33"/>
    </location>
</feature>
<proteinExistence type="predicted"/>